<dbReference type="RefSeq" id="WP_014021705.1">
    <property type="nucleotide sequence ID" value="NC_015914.1"/>
</dbReference>
<dbReference type="InterPro" id="IPR001173">
    <property type="entry name" value="Glyco_trans_2-like"/>
</dbReference>
<dbReference type="eggNOG" id="COG0463">
    <property type="taxonomic scope" value="Bacteria"/>
</dbReference>
<dbReference type="GO" id="GO:0016758">
    <property type="term" value="F:hexosyltransferase activity"/>
    <property type="evidence" value="ECO:0007669"/>
    <property type="project" value="UniProtKB-ARBA"/>
</dbReference>
<gene>
    <name evidence="2" type="ordered locus">Cycma_3707</name>
</gene>
<evidence type="ECO:0000313" key="2">
    <source>
        <dbReference type="EMBL" id="AEL27419.1"/>
    </source>
</evidence>
<dbReference type="Gene3D" id="3.90.550.10">
    <property type="entry name" value="Spore Coat Polysaccharide Biosynthesis Protein SpsA, Chain A"/>
    <property type="match status" value="1"/>
</dbReference>
<accession>G0J2T2</accession>
<keyword evidence="3" id="KW-1185">Reference proteome</keyword>
<dbReference type="Pfam" id="PF00535">
    <property type="entry name" value="Glycos_transf_2"/>
    <property type="match status" value="1"/>
</dbReference>
<proteinExistence type="predicted"/>
<dbReference type="OrthoDB" id="199095at2"/>
<dbReference type="PANTHER" id="PTHR22916">
    <property type="entry name" value="GLYCOSYLTRANSFERASE"/>
    <property type="match status" value="1"/>
</dbReference>
<dbReference type="KEGG" id="cmr:Cycma_3707"/>
<name>G0J2T2_CYCMS</name>
<organism evidence="2 3">
    <name type="scientific">Cyclobacterium marinum (strain ATCC 25205 / DSM 745 / LMG 13164 / NCIMB 1802)</name>
    <name type="common">Flectobacillus marinus</name>
    <dbReference type="NCBI Taxonomy" id="880070"/>
    <lineage>
        <taxon>Bacteria</taxon>
        <taxon>Pseudomonadati</taxon>
        <taxon>Bacteroidota</taxon>
        <taxon>Cytophagia</taxon>
        <taxon>Cytophagales</taxon>
        <taxon>Cyclobacteriaceae</taxon>
        <taxon>Cyclobacterium</taxon>
    </lineage>
</organism>
<dbReference type="PANTHER" id="PTHR22916:SF3">
    <property type="entry name" value="UDP-GLCNAC:BETAGAL BETA-1,3-N-ACETYLGLUCOSAMINYLTRANSFERASE-LIKE PROTEIN 1"/>
    <property type="match status" value="1"/>
</dbReference>
<dbReference type="EMBL" id="CP002955">
    <property type="protein sequence ID" value="AEL27419.1"/>
    <property type="molecule type" value="Genomic_DNA"/>
</dbReference>
<sequence length="294" mass="34485">MKTEVTEKRLPLISVCMITYNHEAYIEQALDGIFMQTGPFDLEVIISDDCSLDDTKKIIQRKIIQNNNITVKYFPQESNLGIIENFVFALKQCTGKYISICEGDDYWLDNKKLEKQMSLLENDKELVGSFHFVKVQFEGKPYLSNIYCEEVPEILCTEDLIAKRSLMHTSSLFFRKDALVFPEWYTSFLSGDFSLSSILSKCGCFKRVNEVMSVYRVHEYGVTNTKDYNINNTNLKVLILKNLNIFHEYKYNEKFEKVISELLNPPKRSNIFVQFRRKLKLGIVIKRVKYWMNN</sequence>
<evidence type="ECO:0000313" key="3">
    <source>
        <dbReference type="Proteomes" id="UP000001635"/>
    </source>
</evidence>
<feature type="domain" description="Glycosyltransferase 2-like" evidence="1">
    <location>
        <begin position="14"/>
        <end position="146"/>
    </location>
</feature>
<reference evidence="3" key="1">
    <citation type="submission" date="2011-07" db="EMBL/GenBank/DDBJ databases">
        <title>The complete genome of Cyclobacterium marinum DSM 745.</title>
        <authorList>
            <person name="Lucas S."/>
            <person name="Han J."/>
            <person name="Lapidus A."/>
            <person name="Bruce D."/>
            <person name="Goodwin L."/>
            <person name="Pitluck S."/>
            <person name="Peters L."/>
            <person name="Kyrpides N."/>
            <person name="Mavromatis K."/>
            <person name="Ivanova N."/>
            <person name="Ovchinnikova G."/>
            <person name="Chertkov O."/>
            <person name="Detter J.C."/>
            <person name="Tapia R."/>
            <person name="Han C."/>
            <person name="Land M."/>
            <person name="Hauser L."/>
            <person name="Markowitz V."/>
            <person name="Cheng J.-F."/>
            <person name="Hugenholtz P."/>
            <person name="Woyke T."/>
            <person name="Wu D."/>
            <person name="Tindall B."/>
            <person name="Schuetze A."/>
            <person name="Brambilla E."/>
            <person name="Klenk H.-P."/>
            <person name="Eisen J.A."/>
        </authorList>
    </citation>
    <scope>NUCLEOTIDE SEQUENCE [LARGE SCALE GENOMIC DNA]</scope>
    <source>
        <strain evidence="3">ATCC 25205 / DSM 745 / LMG 13164 / NCIMB 1802</strain>
    </source>
</reference>
<protein>
    <submittedName>
        <fullName evidence="2">Glycosyl transferase family 2</fullName>
    </submittedName>
</protein>
<dbReference type="STRING" id="880070.Cycma_3707"/>
<evidence type="ECO:0000259" key="1">
    <source>
        <dbReference type="Pfam" id="PF00535"/>
    </source>
</evidence>
<keyword evidence="2" id="KW-0808">Transferase</keyword>
<dbReference type="HOGENOM" id="CLU_025996_4_4_10"/>
<dbReference type="Proteomes" id="UP000001635">
    <property type="component" value="Chromosome"/>
</dbReference>
<dbReference type="InterPro" id="IPR029044">
    <property type="entry name" value="Nucleotide-diphossugar_trans"/>
</dbReference>
<dbReference type="SUPFAM" id="SSF53448">
    <property type="entry name" value="Nucleotide-diphospho-sugar transferases"/>
    <property type="match status" value="1"/>
</dbReference>
<dbReference type="AlphaFoldDB" id="G0J2T2"/>